<protein>
    <submittedName>
        <fullName evidence="1">Bifunctional (P)ppGpp synthetase/guanosine-3',5'-bis(Diphosphate) 3'-pyrophosphohydrolase</fullName>
    </submittedName>
</protein>
<dbReference type="EMBL" id="SMLW01000583">
    <property type="protein sequence ID" value="MTI26479.1"/>
    <property type="molecule type" value="Genomic_DNA"/>
</dbReference>
<dbReference type="SUPFAM" id="SSF109604">
    <property type="entry name" value="HD-domain/PDEase-like"/>
    <property type="match status" value="1"/>
</dbReference>
<name>A0ABW9RT56_9BACT</name>
<gene>
    <name evidence="1" type="ORF">E1163_16085</name>
</gene>
<dbReference type="Proteomes" id="UP000798808">
    <property type="component" value="Unassembled WGS sequence"/>
</dbReference>
<evidence type="ECO:0000313" key="2">
    <source>
        <dbReference type="Proteomes" id="UP000798808"/>
    </source>
</evidence>
<keyword evidence="2" id="KW-1185">Reference proteome</keyword>
<dbReference type="Gene3D" id="1.10.3210.10">
    <property type="entry name" value="Hypothetical protein af1432"/>
    <property type="match status" value="1"/>
</dbReference>
<sequence length="183" mass="20915">MTQDLYQKAIKFAGEKHHNQKVPGTNANYLLHISNVAMEIMMAYQAKSNFDIDFAVQVALLHDTLEDTDTTFDELKGEFGERVALGVKALTKDGNLSTKKEKMMDSLNRINELDKEVGMVKLADRITNLQSPPSHWSNDKISSYLEEARMLDEKLAGKNYYLNIRLKRKIGEYEKYTQAGYNT</sequence>
<comment type="caution">
    <text evidence="1">The sequence shown here is derived from an EMBL/GenBank/DDBJ whole genome shotgun (WGS) entry which is preliminary data.</text>
</comment>
<evidence type="ECO:0000313" key="1">
    <source>
        <dbReference type="EMBL" id="MTI26479.1"/>
    </source>
</evidence>
<dbReference type="InterPro" id="IPR052194">
    <property type="entry name" value="MESH1"/>
</dbReference>
<accession>A0ABW9RT56</accession>
<organism evidence="1 2">
    <name type="scientific">Fulvivirga kasyanovii</name>
    <dbReference type="NCBI Taxonomy" id="396812"/>
    <lineage>
        <taxon>Bacteria</taxon>
        <taxon>Pseudomonadati</taxon>
        <taxon>Bacteroidota</taxon>
        <taxon>Cytophagia</taxon>
        <taxon>Cytophagales</taxon>
        <taxon>Fulvivirgaceae</taxon>
        <taxon>Fulvivirga</taxon>
    </lineage>
</organism>
<dbReference type="RefSeq" id="WP_155173493.1">
    <property type="nucleotide sequence ID" value="NZ_BAAAFL010000012.1"/>
</dbReference>
<reference evidence="1 2" key="1">
    <citation type="submission" date="2019-02" db="EMBL/GenBank/DDBJ databases">
        <authorList>
            <person name="Goldberg S.R."/>
            <person name="Haltli B.A."/>
            <person name="Correa H."/>
            <person name="Russell K.G."/>
        </authorList>
    </citation>
    <scope>NUCLEOTIDE SEQUENCE [LARGE SCALE GENOMIC DNA]</scope>
    <source>
        <strain evidence="1 2">JCM 16186</strain>
    </source>
</reference>
<dbReference type="PANTHER" id="PTHR46246">
    <property type="entry name" value="GUANOSINE-3',5'-BIS(DIPHOSPHATE) 3'-PYROPHOSPHOHYDROLASE MESH1"/>
    <property type="match status" value="1"/>
</dbReference>
<dbReference type="Pfam" id="PF13328">
    <property type="entry name" value="HD_4"/>
    <property type="match status" value="1"/>
</dbReference>
<dbReference type="PANTHER" id="PTHR46246:SF1">
    <property type="entry name" value="GUANOSINE-3',5'-BIS(DIPHOSPHATE) 3'-PYROPHOSPHOHYDROLASE MESH1"/>
    <property type="match status" value="1"/>
</dbReference>
<proteinExistence type="predicted"/>